<keyword evidence="3" id="KW-0378">Hydrolase</keyword>
<dbReference type="InterPro" id="IPR029030">
    <property type="entry name" value="Caspase-like_dom_sf"/>
</dbReference>
<feature type="domain" description="Peptidase C14 caspase" evidence="4">
    <location>
        <begin position="26"/>
        <end position="313"/>
    </location>
</feature>
<dbReference type="EMBL" id="JADGIZ020000012">
    <property type="protein sequence ID" value="KAL2917130.1"/>
    <property type="molecule type" value="Genomic_DNA"/>
</dbReference>
<keyword evidence="2" id="KW-0053">Apoptosis</keyword>
<comment type="similarity">
    <text evidence="1">Belongs to the peptidase C14B family.</text>
</comment>
<dbReference type="PANTHER" id="PTHR48104">
    <property type="entry name" value="METACASPASE-4"/>
    <property type="match status" value="1"/>
</dbReference>
<evidence type="ECO:0000259" key="4">
    <source>
        <dbReference type="Pfam" id="PF00656"/>
    </source>
</evidence>
<dbReference type="PANTHER" id="PTHR48104:SF30">
    <property type="entry name" value="METACASPASE-1"/>
    <property type="match status" value="1"/>
</dbReference>
<organism evidence="5 6">
    <name type="scientific">Polyrhizophydium stewartii</name>
    <dbReference type="NCBI Taxonomy" id="2732419"/>
    <lineage>
        <taxon>Eukaryota</taxon>
        <taxon>Fungi</taxon>
        <taxon>Fungi incertae sedis</taxon>
        <taxon>Chytridiomycota</taxon>
        <taxon>Chytridiomycota incertae sedis</taxon>
        <taxon>Chytridiomycetes</taxon>
        <taxon>Rhizophydiales</taxon>
        <taxon>Rhizophydiales incertae sedis</taxon>
        <taxon>Polyrhizophydium</taxon>
    </lineage>
</organism>
<dbReference type="SUPFAM" id="SSF52129">
    <property type="entry name" value="Caspase-like"/>
    <property type="match status" value="1"/>
</dbReference>
<dbReference type="InterPro" id="IPR011600">
    <property type="entry name" value="Pept_C14_caspase"/>
</dbReference>
<keyword evidence="6" id="KW-1185">Reference proteome</keyword>
<evidence type="ECO:0000313" key="5">
    <source>
        <dbReference type="EMBL" id="KAL2917130.1"/>
    </source>
</evidence>
<proteinExistence type="inferred from homology"/>
<dbReference type="Pfam" id="PF00656">
    <property type="entry name" value="Peptidase_C14"/>
    <property type="match status" value="1"/>
</dbReference>
<dbReference type="Proteomes" id="UP001527925">
    <property type="component" value="Unassembled WGS sequence"/>
</dbReference>
<gene>
    <name evidence="5" type="ORF">HK105_203194</name>
</gene>
<reference evidence="5 6" key="1">
    <citation type="submission" date="2023-09" db="EMBL/GenBank/DDBJ databases">
        <title>Pangenome analysis of Batrachochytrium dendrobatidis and related Chytrids.</title>
        <authorList>
            <person name="Yacoub M.N."/>
            <person name="Stajich J.E."/>
            <person name="James T.Y."/>
        </authorList>
    </citation>
    <scope>NUCLEOTIDE SEQUENCE [LARGE SCALE GENOMIC DNA]</scope>
    <source>
        <strain evidence="5 6">JEL0888</strain>
    </source>
</reference>
<comment type="caution">
    <text evidence="5">The sequence shown here is derived from an EMBL/GenBank/DDBJ whole genome shotgun (WGS) entry which is preliminary data.</text>
</comment>
<name>A0ABR4NC84_9FUNG</name>
<dbReference type="InterPro" id="IPR050452">
    <property type="entry name" value="Metacaspase"/>
</dbReference>
<evidence type="ECO:0000256" key="1">
    <source>
        <dbReference type="ARBA" id="ARBA00009005"/>
    </source>
</evidence>
<keyword evidence="3" id="KW-0645">Protease</keyword>
<evidence type="ECO:0000313" key="6">
    <source>
        <dbReference type="Proteomes" id="UP001527925"/>
    </source>
</evidence>
<evidence type="ECO:0000256" key="2">
    <source>
        <dbReference type="ARBA" id="ARBA00022703"/>
    </source>
</evidence>
<sequence>MNGAPAVSPAARPLSPNTARSRDVVRRALLVGIEYRGTKNELLGSANDVRLMREMLESRGFAAGSIVTMTEDAPTPDLIPTRANILAGLAWLVRDTLPGDALVLHFSGHGDQAEAAKGFEFEEDGLDETILPLDFDDAGEITDNELHKMLVQDLPKGVRLTAFFDCSHSGSILDLPYSYLPDGRSKKPSTFSALRSIAKSTADQAKTGNFKDAVVGGFKRSLDRIKAGSKAEDSSRIYSNGRFDTDVILLAACKESQMSADMTLEDGTHSGAFTFALTRALQEYPKPTLGKLLQATRDNLFGFEQIPQLCSSRALDMNQPFELV</sequence>
<protein>
    <recommendedName>
        <fullName evidence="4">Peptidase C14 caspase domain-containing protein</fullName>
    </recommendedName>
</protein>
<dbReference type="Gene3D" id="3.40.50.12660">
    <property type="match status" value="2"/>
</dbReference>
<keyword evidence="3" id="KW-0788">Thiol protease</keyword>
<accession>A0ABR4NC84</accession>
<evidence type="ECO:0000256" key="3">
    <source>
        <dbReference type="ARBA" id="ARBA00022807"/>
    </source>
</evidence>